<keyword evidence="6 7" id="KW-0472">Membrane</keyword>
<comment type="subcellular location">
    <subcellularLocation>
        <location evidence="1 7">Cell membrane</location>
        <topology evidence="1 7">Multi-pass membrane protein</topology>
    </subcellularLocation>
</comment>
<comment type="caution">
    <text evidence="10">The sequence shown here is derived from an EMBL/GenBank/DDBJ whole genome shotgun (WGS) entry which is preliminary data.</text>
</comment>
<comment type="similarity">
    <text evidence="7">Belongs to the binding-protein-dependent transport system permease family.</text>
</comment>
<feature type="transmembrane region" description="Helical" evidence="7">
    <location>
        <begin position="70"/>
        <end position="91"/>
    </location>
</feature>
<evidence type="ECO:0000313" key="10">
    <source>
        <dbReference type="EMBL" id="GAB1254808.1"/>
    </source>
</evidence>
<dbReference type="InterPro" id="IPR035906">
    <property type="entry name" value="MetI-like_sf"/>
</dbReference>
<dbReference type="PANTHER" id="PTHR30151:SF38">
    <property type="entry name" value="ALIPHATIC SULFONATES TRANSPORT PERMEASE PROTEIN SSUC-RELATED"/>
    <property type="match status" value="1"/>
</dbReference>
<evidence type="ECO:0000256" key="6">
    <source>
        <dbReference type="ARBA" id="ARBA00023136"/>
    </source>
</evidence>
<dbReference type="InterPro" id="IPR000515">
    <property type="entry name" value="MetI-like"/>
</dbReference>
<accession>A0ABQ0EAR0</accession>
<evidence type="ECO:0000256" key="5">
    <source>
        <dbReference type="ARBA" id="ARBA00022989"/>
    </source>
</evidence>
<evidence type="ECO:0000259" key="9">
    <source>
        <dbReference type="PROSITE" id="PS50928"/>
    </source>
</evidence>
<evidence type="ECO:0000256" key="1">
    <source>
        <dbReference type="ARBA" id="ARBA00004651"/>
    </source>
</evidence>
<evidence type="ECO:0000256" key="7">
    <source>
        <dbReference type="RuleBase" id="RU363032"/>
    </source>
</evidence>
<feature type="signal peptide" evidence="8">
    <location>
        <begin position="1"/>
        <end position="34"/>
    </location>
</feature>
<gene>
    <name evidence="10" type="ORF">Defa_22950</name>
</gene>
<dbReference type="PANTHER" id="PTHR30151">
    <property type="entry name" value="ALKANE SULFONATE ABC TRANSPORTER-RELATED, MEMBRANE SUBUNIT"/>
    <property type="match status" value="1"/>
</dbReference>
<protein>
    <submittedName>
        <fullName evidence="10">ABC transporter permease</fullName>
    </submittedName>
</protein>
<evidence type="ECO:0000256" key="3">
    <source>
        <dbReference type="ARBA" id="ARBA00022475"/>
    </source>
</evidence>
<evidence type="ECO:0000256" key="4">
    <source>
        <dbReference type="ARBA" id="ARBA00022692"/>
    </source>
</evidence>
<keyword evidence="4 7" id="KW-0812">Transmembrane</keyword>
<keyword evidence="2 7" id="KW-0813">Transport</keyword>
<feature type="chain" id="PRO_5045944401" evidence="8">
    <location>
        <begin position="35"/>
        <end position="258"/>
    </location>
</feature>
<feature type="transmembrane region" description="Helical" evidence="7">
    <location>
        <begin position="173"/>
        <end position="198"/>
    </location>
</feature>
<dbReference type="EMBL" id="BAAFSG010000001">
    <property type="protein sequence ID" value="GAB1254808.1"/>
    <property type="molecule type" value="Genomic_DNA"/>
</dbReference>
<name>A0ABQ0EAR0_9BACT</name>
<dbReference type="Proteomes" id="UP001628192">
    <property type="component" value="Unassembled WGS sequence"/>
</dbReference>
<keyword evidence="11" id="KW-1185">Reference proteome</keyword>
<evidence type="ECO:0000313" key="11">
    <source>
        <dbReference type="Proteomes" id="UP001628192"/>
    </source>
</evidence>
<proteinExistence type="inferred from homology"/>
<evidence type="ECO:0000256" key="2">
    <source>
        <dbReference type="ARBA" id="ARBA00022448"/>
    </source>
</evidence>
<sequence length="258" mass="27380">MDNTRTVKRSAAFRWRLAGCLCFLGAWQWASVHAGSLALASPVETWRALMDMAAHPAFWTQGMLPTLGRVLSGFGLGLVVGGALGWAAGICPAAGFMLLPFRWVLSSVPGVVLVILAMLWCGVGSAMIILIVALTSIPTIYMALQEGLRAVDPALCEMARAYKISLRKRFTELYLPAVAAPLVSACVVALGGGMRVAILGETLGASQGLGYMLALARADLDTPKLYAVALVSMLLVSVIEATFLRCLRKKLHCGARSS</sequence>
<keyword evidence="8" id="KW-0732">Signal</keyword>
<keyword evidence="3" id="KW-1003">Cell membrane</keyword>
<dbReference type="Gene3D" id="1.10.3720.10">
    <property type="entry name" value="MetI-like"/>
    <property type="match status" value="1"/>
</dbReference>
<feature type="domain" description="ABC transmembrane type-1" evidence="9">
    <location>
        <begin position="63"/>
        <end position="243"/>
    </location>
</feature>
<dbReference type="RefSeq" id="WP_012624068.1">
    <property type="nucleotide sequence ID" value="NZ_BAAFSG010000001.1"/>
</dbReference>
<dbReference type="PROSITE" id="PS50928">
    <property type="entry name" value="ABC_TM1"/>
    <property type="match status" value="1"/>
</dbReference>
<dbReference type="Pfam" id="PF00528">
    <property type="entry name" value="BPD_transp_1"/>
    <property type="match status" value="1"/>
</dbReference>
<keyword evidence="5 7" id="KW-1133">Transmembrane helix</keyword>
<evidence type="ECO:0000256" key="8">
    <source>
        <dbReference type="SAM" id="SignalP"/>
    </source>
</evidence>
<dbReference type="CDD" id="cd06261">
    <property type="entry name" value="TM_PBP2"/>
    <property type="match status" value="1"/>
</dbReference>
<reference evidence="10 11" key="1">
    <citation type="journal article" date="2025" name="Int. J. Syst. Evol. Microbiol.">
        <title>Desulfovibrio falkowii sp. nov., Porphyromonas miyakawae sp. nov., Mediterraneibacter flintii sp. nov. and Owariibacterium komagatae gen. nov., sp. nov., isolated from human faeces.</title>
        <authorList>
            <person name="Hamaguchi T."/>
            <person name="Ohara M."/>
            <person name="Hisatomi A."/>
            <person name="Sekiguchi K."/>
            <person name="Takeda J.I."/>
            <person name="Ueyama J."/>
            <person name="Ito M."/>
            <person name="Nishiwaki H."/>
            <person name="Ogi T."/>
            <person name="Hirayama M."/>
            <person name="Ohkuma M."/>
            <person name="Sakamoto M."/>
            <person name="Ohno K."/>
        </authorList>
    </citation>
    <scope>NUCLEOTIDE SEQUENCE [LARGE SCALE GENOMIC DNA]</scope>
    <source>
        <strain evidence="10 11">13CB8C</strain>
    </source>
</reference>
<feature type="transmembrane region" description="Helical" evidence="7">
    <location>
        <begin position="225"/>
        <end position="247"/>
    </location>
</feature>
<organism evidence="10 11">
    <name type="scientific">Desulfovibrio falkowii</name>
    <dbReference type="NCBI Taxonomy" id="3136602"/>
    <lineage>
        <taxon>Bacteria</taxon>
        <taxon>Pseudomonadati</taxon>
        <taxon>Thermodesulfobacteriota</taxon>
        <taxon>Desulfovibrionia</taxon>
        <taxon>Desulfovibrionales</taxon>
        <taxon>Desulfovibrionaceae</taxon>
        <taxon>Desulfovibrio</taxon>
    </lineage>
</organism>
<dbReference type="SUPFAM" id="SSF161098">
    <property type="entry name" value="MetI-like"/>
    <property type="match status" value="1"/>
</dbReference>